<dbReference type="GO" id="GO:0008745">
    <property type="term" value="F:N-acetylmuramoyl-L-alanine amidase activity"/>
    <property type="evidence" value="ECO:0007669"/>
    <property type="project" value="UniProtKB-EC"/>
</dbReference>
<name>A0A1E8EYB1_9CLOT</name>
<evidence type="ECO:0000256" key="1">
    <source>
        <dbReference type="SAM" id="SignalP"/>
    </source>
</evidence>
<dbReference type="Gene3D" id="2.60.40.1080">
    <property type="match status" value="1"/>
</dbReference>
<dbReference type="InterPro" id="IPR007253">
    <property type="entry name" value="Cell_wall-bd_2"/>
</dbReference>
<comment type="caution">
    <text evidence="2">The sequence shown here is derived from an EMBL/GenBank/DDBJ whole genome shotgun (WGS) entry which is preliminary data.</text>
</comment>
<dbReference type="PANTHER" id="PTHR30032">
    <property type="entry name" value="N-ACETYLMURAMOYL-L-ALANINE AMIDASE-RELATED"/>
    <property type="match status" value="1"/>
</dbReference>
<evidence type="ECO:0000313" key="3">
    <source>
        <dbReference type="Proteomes" id="UP000175744"/>
    </source>
</evidence>
<keyword evidence="2" id="KW-0378">Hydrolase</keyword>
<dbReference type="EC" id="3.5.1.28" evidence="2"/>
<dbReference type="Pfam" id="PF04122">
    <property type="entry name" value="CW_binding_2"/>
    <property type="match status" value="3"/>
</dbReference>
<dbReference type="OrthoDB" id="2077808at2"/>
<sequence length="1054" mass="112990">MTKKGQKALASATILSLVLTTALATGFNKTDVQAASVKRQGGVDRIATAIDVAKTFEKAENVVLVNGYGYADAVSATPLAKQLNAPILLTGRDGSLPSNVANAIKDLGAKKVYIVGGTGVVTKATEDALKDYEVVRIAGKADTTRFGTNAAVAEKVLELSKANKAILVNGQDGYADALSVASIAAKLGYPVLFAKSTEVPAAVKGVIDAKSLGILAVGGDGVLPKKVVDTVKGEKITNNSKDRFETNLAVLKYFEKDLDFANIYVAAGGSGSLKEAFADALVASAAAAKVNAPLVLTGLGANNTQKDNANSYIKTNAKEDSVINIIGGIGSVDAKVEEALKDIAGEEKVDLKEIKKVQSTSTLVDYKEDGTLKLEMKVNGGKVTVEDLDKAGYDVEFQATEDVFENEDVVEGEVEGRTSKTGELNKDSLEKLYIDNGVDEEADFSYKVVIKKNKAIVGESEEIDVDVINGEATANKINEYKLRLAENVDDAKDCPEITSGKLVEGETAVIDEVKADTVDGKKNADISDKVTLETSDPFIATVDGRKIYAQAEGTVDITIKSGSYKKKVSVKVYKDNDENKRKINKVEADTSSIKLAKNGGKTVELKFLDQYGDPVMDAKEGTDFTIKKEIKDGNDNVIATAEVKYKDDLNGTNKKGKVDVAVKADSTKVGKADLEIKKENGSKIRTIPVEVTADAVYDYVKFEAKDEDSKDFKLDINAEAADDNSDDVVKLELNQFTKNGALLGAAGGSGNKVTLVNGDELTIEVQQGDKKIPTKEITANGGEIKIELDREKIKSDIIDGKDYVDDGYVTVIAKKEGVQKASKKIDVKDSSPRVSAVTFKNNVEANTNYLSIDSILDLDNATDEDRAVKNDSIKISGSAGDGKIRVSKDGIVYIDTDVDDSQKKGEFDEFDIYLGRLTAAKKDKDVFAVKYPSNGEFEFKKVDKKDIIDGTVTIGLVKAHDKTPYKSVDVKVKTSNGSTGGDVDDKEVKATYTLKTSPTPGHEIVVVELQNVPEDKKAEDYKVTVDGKDARYTNGKFVITVPKADKHEVKPALK</sequence>
<protein>
    <submittedName>
        <fullName evidence="2">N-acetylmuramoyl-L-alanine amidase LytC</fullName>
        <ecNumber evidence="2">3.5.1.28</ecNumber>
    </submittedName>
</protein>
<accession>A0A1E8EYB1</accession>
<dbReference type="Gene3D" id="3.40.50.12090">
    <property type="match status" value="2"/>
</dbReference>
<feature type="chain" id="PRO_5038455669" evidence="1">
    <location>
        <begin position="25"/>
        <end position="1054"/>
    </location>
</feature>
<proteinExistence type="predicted"/>
<gene>
    <name evidence="2" type="primary">lytC_10</name>
    <name evidence="2" type="ORF">CLOACE_15120</name>
</gene>
<dbReference type="STRING" id="1121290.CLAOCE_15120"/>
<evidence type="ECO:0000313" key="2">
    <source>
        <dbReference type="EMBL" id="OFI05817.1"/>
    </source>
</evidence>
<feature type="signal peptide" evidence="1">
    <location>
        <begin position="1"/>
        <end position="24"/>
    </location>
</feature>
<dbReference type="InterPro" id="IPR051922">
    <property type="entry name" value="Bact_Sporulation_Assoc"/>
</dbReference>
<dbReference type="EMBL" id="LZFO01000021">
    <property type="protein sequence ID" value="OFI05817.1"/>
    <property type="molecule type" value="Genomic_DNA"/>
</dbReference>
<dbReference type="PANTHER" id="PTHR30032:SF8">
    <property type="entry name" value="GERMINATION-SPECIFIC N-ACETYLMURAMOYL-L-ALANINE AMIDASE"/>
    <property type="match status" value="1"/>
</dbReference>
<organism evidence="2 3">
    <name type="scientific">Clostridium acetireducens DSM 10703</name>
    <dbReference type="NCBI Taxonomy" id="1121290"/>
    <lineage>
        <taxon>Bacteria</taxon>
        <taxon>Bacillati</taxon>
        <taxon>Bacillota</taxon>
        <taxon>Clostridia</taxon>
        <taxon>Eubacteriales</taxon>
        <taxon>Clostridiaceae</taxon>
        <taxon>Clostridium</taxon>
    </lineage>
</organism>
<keyword evidence="3" id="KW-1185">Reference proteome</keyword>
<dbReference type="Proteomes" id="UP000175744">
    <property type="component" value="Unassembled WGS sequence"/>
</dbReference>
<keyword evidence="1" id="KW-0732">Signal</keyword>
<dbReference type="PATRIC" id="fig|1121290.3.peg.1498"/>
<reference evidence="2 3" key="1">
    <citation type="submission" date="2016-06" db="EMBL/GenBank/DDBJ databases">
        <title>Genome sequence of Clostridium acetireducens DSM 10703.</title>
        <authorList>
            <person name="Poehlein A."/>
            <person name="Fluechter S."/>
            <person name="Duerre P."/>
            <person name="Daniel R."/>
        </authorList>
    </citation>
    <scope>NUCLEOTIDE SEQUENCE [LARGE SCALE GENOMIC DNA]</scope>
    <source>
        <strain evidence="2 3">DSM 10703</strain>
    </source>
</reference>
<dbReference type="AlphaFoldDB" id="A0A1E8EYB1"/>